<sequence length="337" mass="39212">MISGRLPQSDAKNPEDIAKDCYQALMPDANWKQDLEGQGTFLGATIFELSRYRLVIKESPETPTNIQSIQENQHVIIILFPDKASADKLAEFYDDWMRLFEYRHKILWAYGQSRLLKQSIKNYFTVIEEERQSINPNQPTDRELEKCRQTLMRVQNSLNNYSIELNRLEFQNRRIDMNLSTYKKRLERIEEKAGNKLEFLEKFTKLVTDKYQSQITKDSENLERGMKLIENTINAVRSRVEVAKAERDRNFQDAIAILGVGWSVASFLPSADKLGNNANDPVRVFLTNAHLPEPWIKPAVPRLYKLSIALFAATLAWLLIRLWPGLVRLIPLIRKKE</sequence>
<feature type="transmembrane region" description="Helical" evidence="2">
    <location>
        <begin position="306"/>
        <end position="327"/>
    </location>
</feature>
<feature type="coiled-coil region" evidence="1">
    <location>
        <begin position="144"/>
        <end position="192"/>
    </location>
</feature>
<keyword evidence="2" id="KW-1133">Transmembrane helix</keyword>
<comment type="caution">
    <text evidence="3">The sequence shown here is derived from an EMBL/GenBank/DDBJ whole genome shotgun (WGS) entry which is preliminary data.</text>
</comment>
<evidence type="ECO:0000256" key="1">
    <source>
        <dbReference type="SAM" id="Coils"/>
    </source>
</evidence>
<evidence type="ECO:0000256" key="2">
    <source>
        <dbReference type="SAM" id="Phobius"/>
    </source>
</evidence>
<keyword evidence="1" id="KW-0175">Coiled coil</keyword>
<protein>
    <submittedName>
        <fullName evidence="3">Uncharacterized protein</fullName>
    </submittedName>
</protein>
<dbReference type="RefSeq" id="WP_226572997.1">
    <property type="nucleotide sequence ID" value="NZ_BLAY01000002.1"/>
</dbReference>
<keyword evidence="2" id="KW-0472">Membrane</keyword>
<name>A0AAV3X586_9CYAN</name>
<reference evidence="3" key="1">
    <citation type="submission" date="2019-10" db="EMBL/GenBank/DDBJ databases">
        <title>Draft genome sequece of Microseira wollei NIES-4236.</title>
        <authorList>
            <person name="Yamaguchi H."/>
            <person name="Suzuki S."/>
            <person name="Kawachi M."/>
        </authorList>
    </citation>
    <scope>NUCLEOTIDE SEQUENCE</scope>
    <source>
        <strain evidence="3">NIES-4236</strain>
    </source>
</reference>
<proteinExistence type="predicted"/>
<keyword evidence="2" id="KW-0812">Transmembrane</keyword>
<dbReference type="Proteomes" id="UP001050975">
    <property type="component" value="Unassembled WGS sequence"/>
</dbReference>
<gene>
    <name evidence="3" type="ORF">MiSe_02160</name>
</gene>
<dbReference type="AlphaFoldDB" id="A0AAV3X586"/>
<accession>A0AAV3X586</accession>
<evidence type="ECO:0000313" key="4">
    <source>
        <dbReference type="Proteomes" id="UP001050975"/>
    </source>
</evidence>
<evidence type="ECO:0000313" key="3">
    <source>
        <dbReference type="EMBL" id="GET35474.1"/>
    </source>
</evidence>
<dbReference type="EMBL" id="BLAY01000002">
    <property type="protein sequence ID" value="GET35474.1"/>
    <property type="molecule type" value="Genomic_DNA"/>
</dbReference>
<organism evidence="3 4">
    <name type="scientific">Microseira wollei NIES-4236</name>
    <dbReference type="NCBI Taxonomy" id="2530354"/>
    <lineage>
        <taxon>Bacteria</taxon>
        <taxon>Bacillati</taxon>
        <taxon>Cyanobacteriota</taxon>
        <taxon>Cyanophyceae</taxon>
        <taxon>Oscillatoriophycideae</taxon>
        <taxon>Aerosakkonematales</taxon>
        <taxon>Aerosakkonemataceae</taxon>
        <taxon>Microseira</taxon>
    </lineage>
</organism>
<keyword evidence="4" id="KW-1185">Reference proteome</keyword>